<feature type="non-terminal residue" evidence="2">
    <location>
        <position position="212"/>
    </location>
</feature>
<evidence type="ECO:0000313" key="2">
    <source>
        <dbReference type="EMBL" id="POW00546.1"/>
    </source>
</evidence>
<keyword evidence="3" id="KW-1185">Reference proteome</keyword>
<feature type="region of interest" description="Disordered" evidence="1">
    <location>
        <begin position="1"/>
        <end position="59"/>
    </location>
</feature>
<dbReference type="EMBL" id="PKSL01000177">
    <property type="protein sequence ID" value="POW00546.1"/>
    <property type="molecule type" value="Genomic_DNA"/>
</dbReference>
<protein>
    <submittedName>
        <fullName evidence="2">Uncharacterized protein</fullName>
    </submittedName>
</protein>
<sequence>LRVNSQHKSVEGKEEERKGEGETNTNTETETERGKKTRTEGGEGERKTDAEGESGIQADKAAGFKHPIIIEYLLDRNQRLLGWPSYNRKRPFIRACRLFSRSAGDCESLNLRSQQEVTGLIAHKAIDTGSSSQSLFQAHKRREPQVETQDLTIMNTTSELLENSIPQPQRKVIALFHAFILLEEEEPNSIKIDRNRNSVIILAENIGHTTHP</sequence>
<gene>
    <name evidence="2" type="ORF">PSTT_13098</name>
</gene>
<evidence type="ECO:0000256" key="1">
    <source>
        <dbReference type="SAM" id="MobiDB-lite"/>
    </source>
</evidence>
<accession>A0A2S4UTC6</accession>
<dbReference type="Proteomes" id="UP000239156">
    <property type="component" value="Unassembled WGS sequence"/>
</dbReference>
<feature type="non-terminal residue" evidence="2">
    <location>
        <position position="1"/>
    </location>
</feature>
<reference evidence="2" key="1">
    <citation type="submission" date="2017-12" db="EMBL/GenBank/DDBJ databases">
        <title>Gene loss provides genomic basis for host adaptation in cereal stripe rust fungi.</title>
        <authorList>
            <person name="Xia C."/>
        </authorList>
    </citation>
    <scope>NUCLEOTIDE SEQUENCE [LARGE SCALE GENOMIC DNA]</scope>
    <source>
        <strain evidence="2">93-210</strain>
    </source>
</reference>
<proteinExistence type="predicted"/>
<organism evidence="2 3">
    <name type="scientific">Puccinia striiformis</name>
    <dbReference type="NCBI Taxonomy" id="27350"/>
    <lineage>
        <taxon>Eukaryota</taxon>
        <taxon>Fungi</taxon>
        <taxon>Dikarya</taxon>
        <taxon>Basidiomycota</taxon>
        <taxon>Pucciniomycotina</taxon>
        <taxon>Pucciniomycetes</taxon>
        <taxon>Pucciniales</taxon>
        <taxon>Pucciniaceae</taxon>
        <taxon>Puccinia</taxon>
    </lineage>
</organism>
<dbReference type="VEuPathDB" id="FungiDB:PSTT_13098"/>
<feature type="compositionally biased region" description="Basic and acidic residues" evidence="1">
    <location>
        <begin position="30"/>
        <end position="50"/>
    </location>
</feature>
<comment type="caution">
    <text evidence="2">The sequence shown here is derived from an EMBL/GenBank/DDBJ whole genome shotgun (WGS) entry which is preliminary data.</text>
</comment>
<dbReference type="AlphaFoldDB" id="A0A2S4UTC6"/>
<evidence type="ECO:0000313" key="3">
    <source>
        <dbReference type="Proteomes" id="UP000239156"/>
    </source>
</evidence>
<name>A0A2S4UTC6_9BASI</name>
<feature type="compositionally biased region" description="Basic and acidic residues" evidence="1">
    <location>
        <begin position="8"/>
        <end position="21"/>
    </location>
</feature>